<evidence type="ECO:0000256" key="3">
    <source>
        <dbReference type="ARBA" id="ARBA00022840"/>
    </source>
</evidence>
<keyword evidence="1 4" id="KW-0436">Ligase</keyword>
<evidence type="ECO:0000256" key="4">
    <source>
        <dbReference type="HAMAP-Rule" id="MF_01609"/>
    </source>
</evidence>
<dbReference type="SUPFAM" id="SSF55931">
    <property type="entry name" value="Glutamine synthetase/guanido kinase"/>
    <property type="match status" value="1"/>
</dbReference>
<dbReference type="InterPro" id="IPR011793">
    <property type="entry name" value="YbdK"/>
</dbReference>
<dbReference type="EC" id="6.3.2.2" evidence="4"/>
<evidence type="ECO:0000256" key="2">
    <source>
        <dbReference type="ARBA" id="ARBA00022741"/>
    </source>
</evidence>
<keyword evidence="2 4" id="KW-0547">Nucleotide-binding</keyword>
<accession>A0A1G5PTI6</accession>
<keyword evidence="3 4" id="KW-0067">ATP-binding</keyword>
<evidence type="ECO:0000313" key="6">
    <source>
        <dbReference type="Proteomes" id="UP000199648"/>
    </source>
</evidence>
<comment type="function">
    <text evidence="4">ATP-dependent carboxylate-amine ligase which exhibits weak glutamate--cysteine ligase activity.</text>
</comment>
<dbReference type="GO" id="GO:0004357">
    <property type="term" value="F:glutamate-cysteine ligase activity"/>
    <property type="evidence" value="ECO:0007669"/>
    <property type="project" value="UniProtKB-EC"/>
</dbReference>
<dbReference type="GO" id="GO:0042398">
    <property type="term" value="P:modified amino acid biosynthetic process"/>
    <property type="evidence" value="ECO:0007669"/>
    <property type="project" value="InterPro"/>
</dbReference>
<organism evidence="5 6">
    <name type="scientific">Thiohalomonas denitrificans</name>
    <dbReference type="NCBI Taxonomy" id="415747"/>
    <lineage>
        <taxon>Bacteria</taxon>
        <taxon>Pseudomonadati</taxon>
        <taxon>Pseudomonadota</taxon>
        <taxon>Gammaproteobacteria</taxon>
        <taxon>Thiohalomonadales</taxon>
        <taxon>Thiohalomonadaceae</taxon>
        <taxon>Thiohalomonas</taxon>
    </lineage>
</organism>
<dbReference type="Pfam" id="PF04107">
    <property type="entry name" value="GCS2"/>
    <property type="match status" value="1"/>
</dbReference>
<dbReference type="STRING" id="415747.SAMN03097708_00795"/>
<dbReference type="GO" id="GO:0005524">
    <property type="term" value="F:ATP binding"/>
    <property type="evidence" value="ECO:0007669"/>
    <property type="project" value="UniProtKB-KW"/>
</dbReference>
<dbReference type="Gene3D" id="3.30.590.20">
    <property type="match status" value="1"/>
</dbReference>
<name>A0A1G5PTI6_9GAMM</name>
<evidence type="ECO:0000313" key="5">
    <source>
        <dbReference type="EMBL" id="SCZ52742.1"/>
    </source>
</evidence>
<dbReference type="EMBL" id="FMWD01000002">
    <property type="protein sequence ID" value="SCZ52742.1"/>
    <property type="molecule type" value="Genomic_DNA"/>
</dbReference>
<dbReference type="InterPro" id="IPR050141">
    <property type="entry name" value="GCL_type2/YbdK_subfam"/>
</dbReference>
<dbReference type="NCBIfam" id="TIGR02050">
    <property type="entry name" value="gshA_cyan_rel"/>
    <property type="match status" value="1"/>
</dbReference>
<keyword evidence="6" id="KW-1185">Reference proteome</keyword>
<gene>
    <name evidence="5" type="ORF">SAMN03097708_00795</name>
</gene>
<dbReference type="InterPro" id="IPR006336">
    <property type="entry name" value="GCS2"/>
</dbReference>
<dbReference type="RefSeq" id="WP_092992833.1">
    <property type="nucleotide sequence ID" value="NZ_FMWD01000002.1"/>
</dbReference>
<dbReference type="PANTHER" id="PTHR36510">
    <property type="entry name" value="GLUTAMATE--CYSTEINE LIGASE 2-RELATED"/>
    <property type="match status" value="1"/>
</dbReference>
<dbReference type="PANTHER" id="PTHR36510:SF1">
    <property type="entry name" value="GLUTAMATE--CYSTEINE LIGASE 2-RELATED"/>
    <property type="match status" value="1"/>
</dbReference>
<protein>
    <recommendedName>
        <fullName evidence="4">Putative glutamate--cysteine ligase 2</fullName>
        <ecNumber evidence="4">6.3.2.2</ecNumber>
    </recommendedName>
    <alternativeName>
        <fullName evidence="4">Gamma-glutamylcysteine synthetase 2</fullName>
        <shortName evidence="4">GCS 2</shortName>
        <shortName evidence="4">Gamma-GCS 2</shortName>
    </alternativeName>
</protein>
<reference evidence="5 6" key="1">
    <citation type="submission" date="2016-10" db="EMBL/GenBank/DDBJ databases">
        <authorList>
            <person name="de Groot N.N."/>
        </authorList>
    </citation>
    <scope>NUCLEOTIDE SEQUENCE [LARGE SCALE GENOMIC DNA]</scope>
    <source>
        <strain evidence="5 6">HLD2</strain>
    </source>
</reference>
<dbReference type="OrthoDB" id="9769628at2"/>
<dbReference type="HAMAP" id="MF_01609">
    <property type="entry name" value="Glu_cys_ligase_2"/>
    <property type="match status" value="1"/>
</dbReference>
<comment type="similarity">
    <text evidence="4">Belongs to the glutamate--cysteine ligase type 2 family. YbdK subfamily.</text>
</comment>
<evidence type="ECO:0000256" key="1">
    <source>
        <dbReference type="ARBA" id="ARBA00022598"/>
    </source>
</evidence>
<dbReference type="AlphaFoldDB" id="A0A1G5PTI6"/>
<dbReference type="InterPro" id="IPR014746">
    <property type="entry name" value="Gln_synth/guanido_kin_cat_dom"/>
</dbReference>
<proteinExistence type="inferred from homology"/>
<comment type="catalytic activity">
    <reaction evidence="4">
        <text>L-cysteine + L-glutamate + ATP = gamma-L-glutamyl-L-cysteine + ADP + phosphate + H(+)</text>
        <dbReference type="Rhea" id="RHEA:13285"/>
        <dbReference type="ChEBI" id="CHEBI:15378"/>
        <dbReference type="ChEBI" id="CHEBI:29985"/>
        <dbReference type="ChEBI" id="CHEBI:30616"/>
        <dbReference type="ChEBI" id="CHEBI:35235"/>
        <dbReference type="ChEBI" id="CHEBI:43474"/>
        <dbReference type="ChEBI" id="CHEBI:58173"/>
        <dbReference type="ChEBI" id="CHEBI:456216"/>
        <dbReference type="EC" id="6.3.2.2"/>
    </reaction>
</comment>
<sequence length="371" mass="41525">MRFNGSTADTIGVEYELQLLDGDSLDMADAILPLLERMSEGHAHIEPEYIQSTVEVVSRAMEDCHALESHLRERVAFIRNKCHELGLELCGGGTHPFRTRLGKVTPKPRYYDVEAETGYAGAIQMVCATHVHIGVPSGDEAIWLMRRLRPYLPVLLGLSAASPFYMGVDSGFAAYRPRILLAAHSYGTPPPLRSWPEFEAIWRAARRANVYRTFKDMHWDIRPKPEFGTVEVRIMDGQRTVHATVALAALVHSLSRHLQHRQRGHECLPELPYWAEVENAYRAAHLGLDAHLIINEHGDTRPLPDIATEMLKTIEPAARAFGETAWLESVTKMVNGGASYLRQRAVFARAGSLREVVADAVAELAEDLTRH</sequence>
<dbReference type="Proteomes" id="UP000199648">
    <property type="component" value="Unassembled WGS sequence"/>
</dbReference>